<proteinExistence type="predicted"/>
<evidence type="ECO:0000313" key="2">
    <source>
        <dbReference type="EMBL" id="HGT48515.1"/>
    </source>
</evidence>
<evidence type="ECO:0008006" key="3">
    <source>
        <dbReference type="Google" id="ProtNLM"/>
    </source>
</evidence>
<sequence length="324" mass="38046">MIRPYKLILLILLMFLVALPRFNWRDLPHPLNQLVGEKPFDVEQYEKYVEYFRGNKNLADELEGPFSYRPLVPLLASLLPFEPLTSLNLVNLLFLTLGLIYLIKLLLKLGFIEKEIIIGSVIFIISFPLFYYSTSGYIDASLIGIMLISNYYLMTNRYNLFILSFIIGIFIKETIIILLPVSTVYYLLNEKTKIKFVKILVPIILYFIIVEVIRNFAPQKEIYVWKPSYEILHYNLLRIKTYITFILTLGIPGLLSFYIVITEKRKNIPKEIFYPLLTGILFSILLWLYSLFAAYSDGRQLWTSYVFAVPLTSYLLANWSKRKY</sequence>
<protein>
    <recommendedName>
        <fullName evidence="3">Glycosyltransferase RgtA/B/C/D-like domain-containing protein</fullName>
    </recommendedName>
</protein>
<feature type="transmembrane region" description="Helical" evidence="1">
    <location>
        <begin position="242"/>
        <end position="261"/>
    </location>
</feature>
<comment type="caution">
    <text evidence="2">The sequence shown here is derived from an EMBL/GenBank/DDBJ whole genome shotgun (WGS) entry which is preliminary data.</text>
</comment>
<feature type="transmembrane region" description="Helical" evidence="1">
    <location>
        <begin position="301"/>
        <end position="319"/>
    </location>
</feature>
<dbReference type="AlphaFoldDB" id="A0A832DKX9"/>
<organism evidence="2">
    <name type="scientific">Ignavibacterium album</name>
    <dbReference type="NCBI Taxonomy" id="591197"/>
    <lineage>
        <taxon>Bacteria</taxon>
        <taxon>Pseudomonadati</taxon>
        <taxon>Ignavibacteriota</taxon>
        <taxon>Ignavibacteria</taxon>
        <taxon>Ignavibacteriales</taxon>
        <taxon>Ignavibacteriaceae</taxon>
        <taxon>Ignavibacterium</taxon>
    </lineage>
</organism>
<gene>
    <name evidence="2" type="ORF">ENS56_10800</name>
</gene>
<keyword evidence="1" id="KW-0472">Membrane</keyword>
<dbReference type="EMBL" id="DSVI01000018">
    <property type="protein sequence ID" value="HGT48515.1"/>
    <property type="molecule type" value="Genomic_DNA"/>
</dbReference>
<feature type="transmembrane region" description="Helical" evidence="1">
    <location>
        <begin position="116"/>
        <end position="138"/>
    </location>
</feature>
<keyword evidence="1" id="KW-0812">Transmembrane</keyword>
<reference evidence="2" key="1">
    <citation type="journal article" date="2020" name="mSystems">
        <title>Genome- and Community-Level Interaction Insights into Carbon Utilization and Element Cycling Functions of Hydrothermarchaeota in Hydrothermal Sediment.</title>
        <authorList>
            <person name="Zhou Z."/>
            <person name="Liu Y."/>
            <person name="Xu W."/>
            <person name="Pan J."/>
            <person name="Luo Z.H."/>
            <person name="Li M."/>
        </authorList>
    </citation>
    <scope>NUCLEOTIDE SEQUENCE [LARGE SCALE GENOMIC DNA]</scope>
    <source>
        <strain evidence="2">SpSt-500</strain>
    </source>
</reference>
<feature type="transmembrane region" description="Helical" evidence="1">
    <location>
        <begin position="158"/>
        <end position="187"/>
    </location>
</feature>
<accession>A0A832DKX9</accession>
<name>A0A832DKX9_9BACT</name>
<feature type="transmembrane region" description="Helical" evidence="1">
    <location>
        <begin position="273"/>
        <end position="295"/>
    </location>
</feature>
<evidence type="ECO:0000256" key="1">
    <source>
        <dbReference type="SAM" id="Phobius"/>
    </source>
</evidence>
<feature type="transmembrane region" description="Helical" evidence="1">
    <location>
        <begin position="199"/>
        <end position="217"/>
    </location>
</feature>
<feature type="transmembrane region" description="Helical" evidence="1">
    <location>
        <begin position="89"/>
        <end position="107"/>
    </location>
</feature>
<keyword evidence="1" id="KW-1133">Transmembrane helix</keyword>